<name>A0A439CQ23_9PEZI</name>
<sequence>FRHIGTHLSADEGLIWGQGARAKTRDQARAVVNGLSDEAIAMLRAFGRENQDPAFVWEDHYGAGFDVLHITAAKRLFLSDSDGPMAGGDEAGKHAVANRAAPAASGTEGEKASSIHDDVPVKFVDNDDAKTVVRGQRDIMLYIYRTYGRRETVDQEGVVAERFQQGLTLLDVWRATSSSQATGKGPKAEYIAKVTHLLAPWEAYAAEAAFIAGPEPSLADFAFWPVLHDIFSSLFSPSSLPKDHGGQGHTDDKGGERDNGVSKTPHLPHLAAYYARIQAREAIAHVLGR</sequence>
<organism evidence="3 4">
    <name type="scientific">Xylaria grammica</name>
    <dbReference type="NCBI Taxonomy" id="363999"/>
    <lineage>
        <taxon>Eukaryota</taxon>
        <taxon>Fungi</taxon>
        <taxon>Dikarya</taxon>
        <taxon>Ascomycota</taxon>
        <taxon>Pezizomycotina</taxon>
        <taxon>Sordariomycetes</taxon>
        <taxon>Xylariomycetidae</taxon>
        <taxon>Xylariales</taxon>
        <taxon>Xylariaceae</taxon>
        <taxon>Xylaria</taxon>
    </lineage>
</organism>
<evidence type="ECO:0000259" key="2">
    <source>
        <dbReference type="PROSITE" id="PS50405"/>
    </source>
</evidence>
<dbReference type="Pfam" id="PF24470">
    <property type="entry name" value="Thiored_Isochorism"/>
    <property type="match status" value="1"/>
</dbReference>
<dbReference type="InterPro" id="IPR057088">
    <property type="entry name" value="GLRG_09195_Thiored"/>
</dbReference>
<dbReference type="AlphaFoldDB" id="A0A439CQ23"/>
<keyword evidence="4" id="KW-1185">Reference proteome</keyword>
<accession>A0A439CQ23</accession>
<dbReference type="STRING" id="363999.A0A439CQ23"/>
<dbReference type="InterPro" id="IPR010987">
    <property type="entry name" value="Glutathione-S-Trfase_C-like"/>
</dbReference>
<evidence type="ECO:0000256" key="1">
    <source>
        <dbReference type="SAM" id="MobiDB-lite"/>
    </source>
</evidence>
<feature type="non-terminal residue" evidence="3">
    <location>
        <position position="1"/>
    </location>
</feature>
<protein>
    <recommendedName>
        <fullName evidence="2">GST C-terminal domain-containing protein</fullName>
    </recommendedName>
</protein>
<dbReference type="SUPFAM" id="SSF47616">
    <property type="entry name" value="GST C-terminal domain-like"/>
    <property type="match status" value="1"/>
</dbReference>
<reference evidence="3 4" key="1">
    <citation type="submission" date="2018-12" db="EMBL/GenBank/DDBJ databases">
        <title>Draft genome sequence of Xylaria grammica IHI A82.</title>
        <authorList>
            <person name="Buettner E."/>
            <person name="Kellner H."/>
        </authorList>
    </citation>
    <scope>NUCLEOTIDE SEQUENCE [LARGE SCALE GENOMIC DNA]</scope>
    <source>
        <strain evidence="3 4">IHI A82</strain>
    </source>
</reference>
<feature type="region of interest" description="Disordered" evidence="1">
    <location>
        <begin position="239"/>
        <end position="262"/>
    </location>
</feature>
<evidence type="ECO:0000313" key="3">
    <source>
        <dbReference type="EMBL" id="RWA04243.1"/>
    </source>
</evidence>
<feature type="compositionally biased region" description="Basic and acidic residues" evidence="1">
    <location>
        <begin position="241"/>
        <end position="260"/>
    </location>
</feature>
<dbReference type="EMBL" id="RYZI01000604">
    <property type="protein sequence ID" value="RWA04243.1"/>
    <property type="molecule type" value="Genomic_DNA"/>
</dbReference>
<dbReference type="PROSITE" id="PS50405">
    <property type="entry name" value="GST_CTER"/>
    <property type="match status" value="1"/>
</dbReference>
<feature type="domain" description="GST C-terminal" evidence="2">
    <location>
        <begin position="152"/>
        <end position="289"/>
    </location>
</feature>
<dbReference type="Gene3D" id="1.20.1050.10">
    <property type="match status" value="1"/>
</dbReference>
<dbReference type="Gene3D" id="3.40.30.10">
    <property type="entry name" value="Glutaredoxin"/>
    <property type="match status" value="1"/>
</dbReference>
<dbReference type="Proteomes" id="UP000286045">
    <property type="component" value="Unassembled WGS sequence"/>
</dbReference>
<evidence type="ECO:0000313" key="4">
    <source>
        <dbReference type="Proteomes" id="UP000286045"/>
    </source>
</evidence>
<dbReference type="InterPro" id="IPR036282">
    <property type="entry name" value="Glutathione-S-Trfase_C_sf"/>
</dbReference>
<gene>
    <name evidence="3" type="ORF">EKO27_g10861</name>
</gene>
<comment type="caution">
    <text evidence="3">The sequence shown here is derived from an EMBL/GenBank/DDBJ whole genome shotgun (WGS) entry which is preliminary data.</text>
</comment>
<proteinExistence type="predicted"/>